<dbReference type="Pfam" id="PF03732">
    <property type="entry name" value="Retrotrans_gag"/>
    <property type="match status" value="2"/>
</dbReference>
<proteinExistence type="predicted"/>
<dbReference type="GO" id="GO:0008270">
    <property type="term" value="F:zinc ion binding"/>
    <property type="evidence" value="ECO:0007669"/>
    <property type="project" value="UniProtKB-KW"/>
</dbReference>
<evidence type="ECO:0000313" key="4">
    <source>
        <dbReference type="EMBL" id="KAG2228812.1"/>
    </source>
</evidence>
<dbReference type="SUPFAM" id="SSF57756">
    <property type="entry name" value="Retrovirus zinc finger-like domains"/>
    <property type="match status" value="1"/>
</dbReference>
<dbReference type="SMART" id="SM00343">
    <property type="entry name" value="ZnF_C2HC"/>
    <property type="match status" value="1"/>
</dbReference>
<keyword evidence="1" id="KW-0863">Zinc-finger</keyword>
<reference evidence="4" key="1">
    <citation type="submission" date="2021-01" db="EMBL/GenBank/DDBJ databases">
        <title>Metabolic potential, ecology and presence of endohyphal bacteria is reflected in genomic diversity of Mucoromycotina.</title>
        <authorList>
            <person name="Muszewska A."/>
            <person name="Okrasinska A."/>
            <person name="Steczkiewicz K."/>
            <person name="Drgas O."/>
            <person name="Orlowska M."/>
            <person name="Perlinska-Lenart U."/>
            <person name="Aleksandrzak-Piekarczyk T."/>
            <person name="Szatraj K."/>
            <person name="Zielenkiewicz U."/>
            <person name="Pilsyk S."/>
            <person name="Malc E."/>
            <person name="Mieczkowski P."/>
            <person name="Kruszewska J.S."/>
            <person name="Biernat P."/>
            <person name="Pawlowska J."/>
        </authorList>
    </citation>
    <scope>NUCLEOTIDE SEQUENCE</scope>
    <source>
        <strain evidence="4">WA0000018081</strain>
    </source>
</reference>
<dbReference type="GO" id="GO:0003676">
    <property type="term" value="F:nucleic acid binding"/>
    <property type="evidence" value="ECO:0007669"/>
    <property type="project" value="InterPro"/>
</dbReference>
<keyword evidence="1" id="KW-0479">Metal-binding</keyword>
<gene>
    <name evidence="4" type="ORF">INT48_000085</name>
</gene>
<dbReference type="Proteomes" id="UP000613177">
    <property type="component" value="Unassembled WGS sequence"/>
</dbReference>
<evidence type="ECO:0000256" key="2">
    <source>
        <dbReference type="SAM" id="MobiDB-lite"/>
    </source>
</evidence>
<dbReference type="AlphaFoldDB" id="A0A8H7SGF0"/>
<evidence type="ECO:0000259" key="3">
    <source>
        <dbReference type="PROSITE" id="PS50158"/>
    </source>
</evidence>
<feature type="domain" description="CCHC-type" evidence="3">
    <location>
        <begin position="632"/>
        <end position="646"/>
    </location>
</feature>
<feature type="compositionally biased region" description="Polar residues" evidence="2">
    <location>
        <begin position="596"/>
        <end position="627"/>
    </location>
</feature>
<comment type="caution">
    <text evidence="4">The sequence shown here is derived from an EMBL/GenBank/DDBJ whole genome shotgun (WGS) entry which is preliminary data.</text>
</comment>
<dbReference type="Gene3D" id="4.10.60.10">
    <property type="entry name" value="Zinc finger, CCHC-type"/>
    <property type="match status" value="1"/>
</dbReference>
<evidence type="ECO:0000313" key="5">
    <source>
        <dbReference type="Proteomes" id="UP000613177"/>
    </source>
</evidence>
<dbReference type="InterPro" id="IPR005162">
    <property type="entry name" value="Retrotrans_gag_dom"/>
</dbReference>
<dbReference type="Pfam" id="PF00098">
    <property type="entry name" value="zf-CCHC"/>
    <property type="match status" value="1"/>
</dbReference>
<dbReference type="PANTHER" id="PTHR33223:SF6">
    <property type="entry name" value="CCHC-TYPE DOMAIN-CONTAINING PROTEIN"/>
    <property type="match status" value="1"/>
</dbReference>
<dbReference type="InterPro" id="IPR001878">
    <property type="entry name" value="Znf_CCHC"/>
</dbReference>
<dbReference type="InterPro" id="IPR036875">
    <property type="entry name" value="Znf_CCHC_sf"/>
</dbReference>
<dbReference type="PROSITE" id="PS50158">
    <property type="entry name" value="ZF_CCHC"/>
    <property type="match status" value="1"/>
</dbReference>
<dbReference type="PANTHER" id="PTHR33223">
    <property type="entry name" value="CCHC-TYPE DOMAIN-CONTAINING PROTEIN"/>
    <property type="match status" value="1"/>
</dbReference>
<accession>A0A8H7SGF0</accession>
<sequence>MEQSSELEKAKNRFEIEERILAVLSDSEDIDKFNNLRSKDIISPEERLKSTTKREAYWNQLVNQFISKHFPHLMNTQQQQQTSSNNSDLIRIAEFLAEVAAISAANKKDFDFIEKPSRYAHIIDAWIQAIDDYSNLKDYTDTKKCQLAIALLLGSARVWYSNLRVQEKVPTDWLSFRRELLSFFKPENYVSLSRDRIRALRQTTTISNYVKDFLSIKLSIPAMTDDEAVDKFLAGLKDHQARIHIKDVINMEFPVLSDVLKAAYIYEVRARHLVAPDSKERILAVLSDSEDIEKFNNLRSKDIISTEERLKSTTKREAYWNQLVNQFISKHFPHLMNTQQQQQTSSNNSDLIRIAELLAEVAAISAANKKDFDFIEKPSRYDGSRDAHIIDAWIQAIDDYSNLKDYTDTKKCQLAIALLSGSARVWYSNLRVQERAPTDWLSFRRELLSFFKPENYISLARDRIRALRQTATISNYVKDFLSIKLSIPAMTDDEAVDKFLAGLKDHQARIHIKDVINMEFPVLSDVLKAAYIYEGNREEGIPIRQHNRSSNQEMMDDPMDLSVAEKREFLNAVRSFRGNYRGSTRGGYRGHFRGSYNRNNSRGGFVQSHGNSSGNGDTRNQSSHLSRSNSIKCYNCKGFGHIAKDCSSPRINDIHYMENSYDD</sequence>
<evidence type="ECO:0000256" key="1">
    <source>
        <dbReference type="PROSITE-ProRule" id="PRU00047"/>
    </source>
</evidence>
<keyword evidence="1" id="KW-0862">Zinc</keyword>
<feature type="non-terminal residue" evidence="4">
    <location>
        <position position="1"/>
    </location>
</feature>
<dbReference type="EMBL" id="JAEPRE010000354">
    <property type="protein sequence ID" value="KAG2228812.1"/>
    <property type="molecule type" value="Genomic_DNA"/>
</dbReference>
<name>A0A8H7SGF0_9FUNG</name>
<organism evidence="4 5">
    <name type="scientific">Thamnidium elegans</name>
    <dbReference type="NCBI Taxonomy" id="101142"/>
    <lineage>
        <taxon>Eukaryota</taxon>
        <taxon>Fungi</taxon>
        <taxon>Fungi incertae sedis</taxon>
        <taxon>Mucoromycota</taxon>
        <taxon>Mucoromycotina</taxon>
        <taxon>Mucoromycetes</taxon>
        <taxon>Mucorales</taxon>
        <taxon>Mucorineae</taxon>
        <taxon>Mucoraceae</taxon>
        <taxon>Thamnidium</taxon>
    </lineage>
</organism>
<protein>
    <recommendedName>
        <fullName evidence="3">CCHC-type domain-containing protein</fullName>
    </recommendedName>
</protein>
<keyword evidence="5" id="KW-1185">Reference proteome</keyword>
<feature type="region of interest" description="Disordered" evidence="2">
    <location>
        <begin position="587"/>
        <end position="627"/>
    </location>
</feature>